<dbReference type="InterPro" id="IPR053144">
    <property type="entry name" value="Acetyltransferase_Butenolide"/>
</dbReference>
<dbReference type="OrthoDB" id="3216107at2"/>
<name>A0A099J1Z0_9MICO</name>
<dbReference type="GO" id="GO:0016747">
    <property type="term" value="F:acyltransferase activity, transferring groups other than amino-acyl groups"/>
    <property type="evidence" value="ECO:0007669"/>
    <property type="project" value="InterPro"/>
</dbReference>
<dbReference type="eggNOG" id="COG0456">
    <property type="taxonomic scope" value="Bacteria"/>
</dbReference>
<dbReference type="PANTHER" id="PTHR43233:SF1">
    <property type="entry name" value="FAMILY N-ACETYLTRANSFERASE, PUTATIVE (AFU_ORTHOLOGUE AFUA_6G03350)-RELATED"/>
    <property type="match status" value="1"/>
</dbReference>
<accession>A0A099J1Z0</accession>
<reference evidence="3 5" key="2">
    <citation type="submission" date="2020-08" db="EMBL/GenBank/DDBJ databases">
        <title>Sequencing the genomes of 1000 actinobacteria strains.</title>
        <authorList>
            <person name="Klenk H.-P."/>
        </authorList>
    </citation>
    <scope>NUCLEOTIDE SEQUENCE [LARGE SCALE GENOMIC DNA]</scope>
    <source>
        <strain evidence="3 5">DSM 21065</strain>
    </source>
</reference>
<dbReference type="Pfam" id="PF00583">
    <property type="entry name" value="Acetyltransf_1"/>
    <property type="match status" value="1"/>
</dbReference>
<dbReference type="SUPFAM" id="SSF55729">
    <property type="entry name" value="Acyl-CoA N-acyltransferases (Nat)"/>
    <property type="match status" value="1"/>
</dbReference>
<comment type="caution">
    <text evidence="2">The sequence shown here is derived from an EMBL/GenBank/DDBJ whole genome shotgun (WGS) entry which is preliminary data.</text>
</comment>
<dbReference type="Gene3D" id="3.40.630.30">
    <property type="match status" value="1"/>
</dbReference>
<evidence type="ECO:0000313" key="3">
    <source>
        <dbReference type="EMBL" id="MBB5640171.1"/>
    </source>
</evidence>
<evidence type="ECO:0000313" key="2">
    <source>
        <dbReference type="EMBL" id="KGJ72281.1"/>
    </source>
</evidence>
<dbReference type="InterPro" id="IPR016181">
    <property type="entry name" value="Acyl_CoA_acyltransferase"/>
</dbReference>
<dbReference type="RefSeq" id="WP_035838328.1">
    <property type="nucleotide sequence ID" value="NZ_JACHBQ010000001.1"/>
</dbReference>
<gene>
    <name evidence="3" type="ORF">BJ997_000719</name>
    <name evidence="2" type="ORF">GY21_16475</name>
</gene>
<dbReference type="InterPro" id="IPR000182">
    <property type="entry name" value="GNAT_dom"/>
</dbReference>
<dbReference type="EMBL" id="JACHBQ010000001">
    <property type="protein sequence ID" value="MBB5640171.1"/>
    <property type="molecule type" value="Genomic_DNA"/>
</dbReference>
<evidence type="ECO:0000313" key="4">
    <source>
        <dbReference type="Proteomes" id="UP000029864"/>
    </source>
</evidence>
<dbReference type="STRING" id="1001240.GY21_16475"/>
<evidence type="ECO:0000313" key="5">
    <source>
        <dbReference type="Proteomes" id="UP000561726"/>
    </source>
</evidence>
<dbReference type="Proteomes" id="UP000029864">
    <property type="component" value="Unassembled WGS sequence"/>
</dbReference>
<reference evidence="2 4" key="1">
    <citation type="submission" date="2014-08" db="EMBL/GenBank/DDBJ databases">
        <authorList>
            <person name="Sisinthy S."/>
        </authorList>
    </citation>
    <scope>NUCLEOTIDE SEQUENCE [LARGE SCALE GENOMIC DNA]</scope>
    <source>
        <strain evidence="2 4">RuG17</strain>
    </source>
</reference>
<dbReference type="EMBL" id="JPXF01000083">
    <property type="protein sequence ID" value="KGJ72281.1"/>
    <property type="molecule type" value="Genomic_DNA"/>
</dbReference>
<dbReference type="CDD" id="cd04301">
    <property type="entry name" value="NAT_SF"/>
    <property type="match status" value="1"/>
</dbReference>
<dbReference type="AlphaFoldDB" id="A0A099J1Z0"/>
<keyword evidence="4" id="KW-1185">Reference proteome</keyword>
<dbReference type="PANTHER" id="PTHR43233">
    <property type="entry name" value="FAMILY N-ACETYLTRANSFERASE, PUTATIVE (AFU_ORTHOLOGUE AFUA_6G03350)-RELATED"/>
    <property type="match status" value="1"/>
</dbReference>
<dbReference type="PROSITE" id="PS51186">
    <property type="entry name" value="GNAT"/>
    <property type="match status" value="1"/>
</dbReference>
<evidence type="ECO:0000259" key="1">
    <source>
        <dbReference type="PROSITE" id="PS51186"/>
    </source>
</evidence>
<proteinExistence type="predicted"/>
<protein>
    <submittedName>
        <fullName evidence="3">GNAT superfamily N-acetyltransferase</fullName>
    </submittedName>
</protein>
<keyword evidence="3" id="KW-0808">Transferase</keyword>
<feature type="domain" description="N-acetyltransferase" evidence="1">
    <location>
        <begin position="10"/>
        <end position="144"/>
    </location>
</feature>
<organism evidence="2 4">
    <name type="scientific">Cryobacterium roopkundense</name>
    <dbReference type="NCBI Taxonomy" id="1001240"/>
    <lineage>
        <taxon>Bacteria</taxon>
        <taxon>Bacillati</taxon>
        <taxon>Actinomycetota</taxon>
        <taxon>Actinomycetes</taxon>
        <taxon>Micrococcales</taxon>
        <taxon>Microbacteriaceae</taxon>
        <taxon>Cryobacterium</taxon>
    </lineage>
</organism>
<sequence>MTNAPYRFSARAGDMDREQIHAWLSLEAYWAKGRTRALQDAAIDASTNFGMFDSASGRQVAYARVVTDSVTFAWLCDVFVDPKVRGHGVGVALMENVCALLDDLHLKRVLLSTGDAHGLYEKFGFKPLAQPEKWMARTAAIPET</sequence>
<dbReference type="Proteomes" id="UP000561726">
    <property type="component" value="Unassembled WGS sequence"/>
</dbReference>